<comment type="caution">
    <text evidence="18">The sequence shown here is derived from an EMBL/GenBank/DDBJ whole genome shotgun (WGS) entry which is preliminary data.</text>
</comment>
<dbReference type="GO" id="GO:0005737">
    <property type="term" value="C:cytoplasm"/>
    <property type="evidence" value="ECO:0007669"/>
    <property type="project" value="UniProtKB-SubCell"/>
</dbReference>
<comment type="function">
    <text evidence="15">Digests double-stranded RNA. Involved in the processing of primary rRNA transcript to yield the immediate precursors to the large and small rRNAs (23S and 16S). Processes some mRNAs, and tRNAs when they are encoded in the rRNA operon. Processes pre-crRNA and tracrRNA of type II CRISPR loci if present in the organism.</text>
</comment>
<dbReference type="Gene3D" id="3.30.160.20">
    <property type="match status" value="1"/>
</dbReference>
<evidence type="ECO:0000259" key="17">
    <source>
        <dbReference type="PROSITE" id="PS50142"/>
    </source>
</evidence>
<keyword evidence="15" id="KW-0699">rRNA-binding</keyword>
<evidence type="ECO:0000256" key="10">
    <source>
        <dbReference type="ARBA" id="ARBA00022723"/>
    </source>
</evidence>
<accession>A0A2K1NYD2</accession>
<feature type="binding site" evidence="15">
    <location>
        <position position="137"/>
    </location>
    <ligand>
        <name>Mg(2+)</name>
        <dbReference type="ChEBI" id="CHEBI:18420"/>
    </ligand>
</feature>
<evidence type="ECO:0000256" key="8">
    <source>
        <dbReference type="ARBA" id="ARBA00022694"/>
    </source>
</evidence>
<dbReference type="HAMAP" id="MF_00104">
    <property type="entry name" value="RNase_III"/>
    <property type="match status" value="1"/>
</dbReference>
<dbReference type="Proteomes" id="UP000236434">
    <property type="component" value="Unassembled WGS sequence"/>
</dbReference>
<dbReference type="SUPFAM" id="SSF54768">
    <property type="entry name" value="dsRNA-binding domain-like"/>
    <property type="match status" value="1"/>
</dbReference>
<keyword evidence="5 15" id="KW-0963">Cytoplasm</keyword>
<dbReference type="GO" id="GO:0006364">
    <property type="term" value="P:rRNA processing"/>
    <property type="evidence" value="ECO:0007669"/>
    <property type="project" value="UniProtKB-UniRule"/>
</dbReference>
<evidence type="ECO:0000256" key="11">
    <source>
        <dbReference type="ARBA" id="ARBA00022759"/>
    </source>
</evidence>
<feature type="domain" description="RNase III" evidence="17">
    <location>
        <begin position="17"/>
        <end position="148"/>
    </location>
</feature>
<dbReference type="InterPro" id="IPR014720">
    <property type="entry name" value="dsRBD_dom"/>
</dbReference>
<protein>
    <recommendedName>
        <fullName evidence="15">Ribonuclease 3</fullName>
        <ecNumber evidence="15">3.1.26.3</ecNumber>
    </recommendedName>
    <alternativeName>
        <fullName evidence="15">Ribonuclease III</fullName>
        <shortName evidence="15">RNase III</shortName>
    </alternativeName>
</protein>
<evidence type="ECO:0000256" key="1">
    <source>
        <dbReference type="ARBA" id="ARBA00000109"/>
    </source>
</evidence>
<dbReference type="PROSITE" id="PS50142">
    <property type="entry name" value="RNASE_3_2"/>
    <property type="match status" value="1"/>
</dbReference>
<keyword evidence="14 15" id="KW-0694">RNA-binding</keyword>
<dbReference type="PROSITE" id="PS00517">
    <property type="entry name" value="RNASE_3_1"/>
    <property type="match status" value="1"/>
</dbReference>
<dbReference type="FunFam" id="3.30.160.20:FF:000003">
    <property type="entry name" value="Ribonuclease 3"/>
    <property type="match status" value="1"/>
</dbReference>
<feature type="binding site" evidence="15">
    <location>
        <position position="134"/>
    </location>
    <ligand>
        <name>Mg(2+)</name>
        <dbReference type="ChEBI" id="CHEBI:18420"/>
    </ligand>
</feature>
<feature type="binding site" evidence="15">
    <location>
        <position position="62"/>
    </location>
    <ligand>
        <name>Mg(2+)</name>
        <dbReference type="ChEBI" id="CHEBI:18420"/>
    </ligand>
</feature>
<evidence type="ECO:0000313" key="19">
    <source>
        <dbReference type="Proteomes" id="UP000236434"/>
    </source>
</evidence>
<dbReference type="EC" id="3.1.26.3" evidence="15"/>
<evidence type="ECO:0000259" key="16">
    <source>
        <dbReference type="PROSITE" id="PS50137"/>
    </source>
</evidence>
<dbReference type="GO" id="GO:0006397">
    <property type="term" value="P:mRNA processing"/>
    <property type="evidence" value="ECO:0007669"/>
    <property type="project" value="UniProtKB-UniRule"/>
</dbReference>
<feature type="active site" evidence="15">
    <location>
        <position position="137"/>
    </location>
</feature>
<evidence type="ECO:0000256" key="7">
    <source>
        <dbReference type="ARBA" id="ARBA00022664"/>
    </source>
</evidence>
<evidence type="ECO:0000256" key="4">
    <source>
        <dbReference type="ARBA" id="ARBA00011738"/>
    </source>
</evidence>
<organism evidence="18 19">
    <name type="scientific">Petrotoga olearia DSM 13574</name>
    <dbReference type="NCBI Taxonomy" id="1122955"/>
    <lineage>
        <taxon>Bacteria</taxon>
        <taxon>Thermotogati</taxon>
        <taxon>Thermotogota</taxon>
        <taxon>Thermotogae</taxon>
        <taxon>Petrotogales</taxon>
        <taxon>Petrotogaceae</taxon>
        <taxon>Petrotoga</taxon>
    </lineage>
</organism>
<dbReference type="CDD" id="cd10845">
    <property type="entry name" value="DSRM_RNAse_III_family"/>
    <property type="match status" value="1"/>
</dbReference>
<evidence type="ECO:0000256" key="5">
    <source>
        <dbReference type="ARBA" id="ARBA00022490"/>
    </source>
</evidence>
<comment type="subunit">
    <text evidence="4 15">Homodimer.</text>
</comment>
<evidence type="ECO:0000256" key="9">
    <source>
        <dbReference type="ARBA" id="ARBA00022722"/>
    </source>
</evidence>
<dbReference type="PANTHER" id="PTHR11207">
    <property type="entry name" value="RIBONUCLEASE III"/>
    <property type="match status" value="1"/>
</dbReference>
<comment type="similarity">
    <text evidence="3">Belongs to the ribonuclease III family.</text>
</comment>
<evidence type="ECO:0000256" key="6">
    <source>
        <dbReference type="ARBA" id="ARBA00022552"/>
    </source>
</evidence>
<dbReference type="SUPFAM" id="SSF69065">
    <property type="entry name" value="RNase III domain-like"/>
    <property type="match status" value="1"/>
</dbReference>
<dbReference type="InterPro" id="IPR011907">
    <property type="entry name" value="RNase_III"/>
</dbReference>
<dbReference type="Pfam" id="PF14622">
    <property type="entry name" value="Ribonucleas_3_3"/>
    <property type="match status" value="1"/>
</dbReference>
<dbReference type="GO" id="GO:0003725">
    <property type="term" value="F:double-stranded RNA binding"/>
    <property type="evidence" value="ECO:0007669"/>
    <property type="project" value="TreeGrafter"/>
</dbReference>
<dbReference type="NCBIfam" id="TIGR02191">
    <property type="entry name" value="RNaseIII"/>
    <property type="match status" value="1"/>
</dbReference>
<dbReference type="InterPro" id="IPR000999">
    <property type="entry name" value="RNase_III_dom"/>
</dbReference>
<dbReference type="CDD" id="cd00593">
    <property type="entry name" value="RIBOc"/>
    <property type="match status" value="1"/>
</dbReference>
<dbReference type="GO" id="GO:0010468">
    <property type="term" value="P:regulation of gene expression"/>
    <property type="evidence" value="ECO:0007669"/>
    <property type="project" value="TreeGrafter"/>
</dbReference>
<keyword evidence="10 15" id="KW-0479">Metal-binding</keyword>
<evidence type="ECO:0000256" key="13">
    <source>
        <dbReference type="ARBA" id="ARBA00022842"/>
    </source>
</evidence>
<dbReference type="GO" id="GO:0046872">
    <property type="term" value="F:metal ion binding"/>
    <property type="evidence" value="ECO:0007669"/>
    <property type="project" value="UniProtKB-KW"/>
</dbReference>
<sequence length="253" mass="28755">MKYEDNLKLTLQEEETLKSAKKRLLLPACVNEKLLFEALCHKSYVFDSENIQRRLDSNERLEFLGDAVLELVISEFLYNNYYLSEGEMSKARAIIGSEVILAEVALKLGLDNFIFLSKGEDKQSGRRKKSILSDTMEAVFACIYISCGYEKVKKYIIKNMKEYIENAVEGNIFLDYKTKLQELTQEKAKKLPEYELLSASGPSHMKKYKVAVKLDDEILGIGEGFSKKIAEQLAAKIACEKFLNSIGENNGVD</sequence>
<dbReference type="SMART" id="SM00358">
    <property type="entry name" value="DSRM"/>
    <property type="match status" value="1"/>
</dbReference>
<keyword evidence="6 15" id="KW-0698">rRNA processing</keyword>
<dbReference type="PROSITE" id="PS50137">
    <property type="entry name" value="DS_RBD"/>
    <property type="match status" value="1"/>
</dbReference>
<proteinExistence type="inferred from homology"/>
<dbReference type="SMART" id="SM00535">
    <property type="entry name" value="RIBOc"/>
    <property type="match status" value="1"/>
</dbReference>
<feature type="domain" description="DRBM" evidence="16">
    <location>
        <begin position="175"/>
        <end position="244"/>
    </location>
</feature>
<feature type="active site" evidence="15">
    <location>
        <position position="66"/>
    </location>
</feature>
<dbReference type="GO" id="GO:0042802">
    <property type="term" value="F:identical protein binding"/>
    <property type="evidence" value="ECO:0007669"/>
    <property type="project" value="UniProtKB-ARBA"/>
</dbReference>
<dbReference type="AlphaFoldDB" id="A0A2K1NYD2"/>
<reference evidence="18 19" key="1">
    <citation type="submission" date="2013-12" db="EMBL/GenBank/DDBJ databases">
        <title>Comparative genomics of Petrotoga isolates.</title>
        <authorList>
            <person name="Nesbo C.L."/>
            <person name="Charchuk R."/>
            <person name="Chow K."/>
        </authorList>
    </citation>
    <scope>NUCLEOTIDE SEQUENCE [LARGE SCALE GENOMIC DNA]</scope>
    <source>
        <strain evidence="18 19">DSM 13574</strain>
    </source>
</reference>
<keyword evidence="7 15" id="KW-0507">mRNA processing</keyword>
<dbReference type="GO" id="GO:0019843">
    <property type="term" value="F:rRNA binding"/>
    <property type="evidence" value="ECO:0007669"/>
    <property type="project" value="UniProtKB-KW"/>
</dbReference>
<dbReference type="EMBL" id="AZRL01000021">
    <property type="protein sequence ID" value="PNR95520.1"/>
    <property type="molecule type" value="Genomic_DNA"/>
</dbReference>
<dbReference type="Pfam" id="PF00035">
    <property type="entry name" value="dsrm"/>
    <property type="match status" value="1"/>
</dbReference>
<keyword evidence="13 15" id="KW-0460">Magnesium</keyword>
<comment type="cofactor">
    <cofactor evidence="15">
        <name>Mg(2+)</name>
        <dbReference type="ChEBI" id="CHEBI:18420"/>
    </cofactor>
</comment>
<dbReference type="RefSeq" id="WP_103067459.1">
    <property type="nucleotide sequence ID" value="NZ_AZRL01000021.1"/>
</dbReference>
<evidence type="ECO:0000256" key="3">
    <source>
        <dbReference type="ARBA" id="ARBA00010183"/>
    </source>
</evidence>
<dbReference type="Gene3D" id="1.10.1520.10">
    <property type="entry name" value="Ribonuclease III domain"/>
    <property type="match status" value="1"/>
</dbReference>
<evidence type="ECO:0000256" key="15">
    <source>
        <dbReference type="HAMAP-Rule" id="MF_00104"/>
    </source>
</evidence>
<gene>
    <name evidence="15" type="primary">rnc</name>
    <name evidence="18" type="ORF">X929_08045</name>
</gene>
<keyword evidence="8 15" id="KW-0819">tRNA processing</keyword>
<evidence type="ECO:0000256" key="12">
    <source>
        <dbReference type="ARBA" id="ARBA00022801"/>
    </source>
</evidence>
<dbReference type="PANTHER" id="PTHR11207:SF0">
    <property type="entry name" value="RIBONUCLEASE 3"/>
    <property type="match status" value="1"/>
</dbReference>
<name>A0A2K1NYD2_9BACT</name>
<dbReference type="OrthoDB" id="9805026at2"/>
<evidence type="ECO:0000256" key="14">
    <source>
        <dbReference type="ARBA" id="ARBA00022884"/>
    </source>
</evidence>
<evidence type="ECO:0000256" key="2">
    <source>
        <dbReference type="ARBA" id="ARBA00004496"/>
    </source>
</evidence>
<keyword evidence="9 15" id="KW-0540">Nuclease</keyword>
<dbReference type="GO" id="GO:0008033">
    <property type="term" value="P:tRNA processing"/>
    <property type="evidence" value="ECO:0007669"/>
    <property type="project" value="UniProtKB-KW"/>
</dbReference>
<comment type="catalytic activity">
    <reaction evidence="1 15">
        <text>Endonucleolytic cleavage to 5'-phosphomonoester.</text>
        <dbReference type="EC" id="3.1.26.3"/>
    </reaction>
</comment>
<comment type="subcellular location">
    <subcellularLocation>
        <location evidence="2 15">Cytoplasm</location>
    </subcellularLocation>
</comment>
<evidence type="ECO:0000313" key="18">
    <source>
        <dbReference type="EMBL" id="PNR95520.1"/>
    </source>
</evidence>
<dbReference type="InterPro" id="IPR036389">
    <property type="entry name" value="RNase_III_sf"/>
</dbReference>
<keyword evidence="11 15" id="KW-0255">Endonuclease</keyword>
<keyword evidence="12 15" id="KW-0378">Hydrolase</keyword>
<dbReference type="GO" id="GO:0004525">
    <property type="term" value="F:ribonuclease III activity"/>
    <property type="evidence" value="ECO:0007669"/>
    <property type="project" value="UniProtKB-UniRule"/>
</dbReference>
<dbReference type="FunFam" id="1.10.1520.10:FF:000001">
    <property type="entry name" value="Ribonuclease 3"/>
    <property type="match status" value="1"/>
</dbReference>